<name>A0AA86MWB8_9BACT</name>
<reference evidence="2" key="1">
    <citation type="submission" date="2022-10" db="EMBL/GenBank/DDBJ databases">
        <authorList>
            <person name="Koch H."/>
        </authorList>
    </citation>
    <scope>NUCLEOTIDE SEQUENCE</scope>
    <source>
        <strain evidence="2">DNF</strain>
    </source>
</reference>
<dbReference type="KEGG" id="nti:DNFV4_00671"/>
<gene>
    <name evidence="2" type="ORF">DNFV4_00671</name>
</gene>
<evidence type="ECO:0000313" key="2">
    <source>
        <dbReference type="EMBL" id="CAI4030243.1"/>
    </source>
</evidence>
<keyword evidence="1" id="KW-1133">Transmembrane helix</keyword>
<keyword evidence="1" id="KW-0812">Transmembrane</keyword>
<organism evidence="2 3">
    <name type="scientific">Nitrospira tepida</name>
    <dbReference type="NCBI Taxonomy" id="2973512"/>
    <lineage>
        <taxon>Bacteria</taxon>
        <taxon>Pseudomonadati</taxon>
        <taxon>Nitrospirota</taxon>
        <taxon>Nitrospiria</taxon>
        <taxon>Nitrospirales</taxon>
        <taxon>Nitrospiraceae</taxon>
        <taxon>Nitrospira</taxon>
    </lineage>
</organism>
<accession>A0AA86MWB8</accession>
<dbReference type="RefSeq" id="WP_289267240.1">
    <property type="nucleotide sequence ID" value="NZ_OX365700.1"/>
</dbReference>
<dbReference type="Proteomes" id="UP001179121">
    <property type="component" value="Chromosome"/>
</dbReference>
<keyword evidence="1" id="KW-0472">Membrane</keyword>
<dbReference type="AlphaFoldDB" id="A0AA86MWB8"/>
<evidence type="ECO:0000313" key="3">
    <source>
        <dbReference type="Proteomes" id="UP001179121"/>
    </source>
</evidence>
<proteinExistence type="predicted"/>
<sequence length="42" mass="4280">MTAQQITSIGNTLATDLAAWGTAAIGIALIAAGAAWILRLLR</sequence>
<feature type="transmembrane region" description="Helical" evidence="1">
    <location>
        <begin position="17"/>
        <end position="38"/>
    </location>
</feature>
<protein>
    <submittedName>
        <fullName evidence="2">Uncharacterized protein</fullName>
    </submittedName>
</protein>
<keyword evidence="3" id="KW-1185">Reference proteome</keyword>
<dbReference type="EMBL" id="OX365700">
    <property type="protein sequence ID" value="CAI4030243.1"/>
    <property type="molecule type" value="Genomic_DNA"/>
</dbReference>
<evidence type="ECO:0000256" key="1">
    <source>
        <dbReference type="SAM" id="Phobius"/>
    </source>
</evidence>